<dbReference type="EMBL" id="CAJVPY010000880">
    <property type="protein sequence ID" value="CAG8496723.1"/>
    <property type="molecule type" value="Genomic_DNA"/>
</dbReference>
<reference evidence="1" key="1">
    <citation type="submission" date="2021-06" db="EMBL/GenBank/DDBJ databases">
        <authorList>
            <person name="Kallberg Y."/>
            <person name="Tangrot J."/>
            <person name="Rosling A."/>
        </authorList>
    </citation>
    <scope>NUCLEOTIDE SEQUENCE</scope>
    <source>
        <strain evidence="1">MA453B</strain>
    </source>
</reference>
<dbReference type="AlphaFoldDB" id="A0A9N8ZI73"/>
<dbReference type="Gene3D" id="3.50.50.60">
    <property type="entry name" value="FAD/NAD(P)-binding domain"/>
    <property type="match status" value="1"/>
</dbReference>
<evidence type="ECO:0000313" key="2">
    <source>
        <dbReference type="Proteomes" id="UP000789405"/>
    </source>
</evidence>
<dbReference type="Proteomes" id="UP000789405">
    <property type="component" value="Unassembled WGS sequence"/>
</dbReference>
<accession>A0A9N8ZI73</accession>
<comment type="caution">
    <text evidence="1">The sequence shown here is derived from an EMBL/GenBank/DDBJ whole genome shotgun (WGS) entry which is preliminary data.</text>
</comment>
<keyword evidence="2" id="KW-1185">Reference proteome</keyword>
<name>A0A9N8ZI73_9GLOM</name>
<sequence length="115" mass="12857">MSLNTYLVKVINEPNNSPELLKLKALKEQARKLGSEFHENFSRPPIAVTFENRANNAELDVTNNNHNSVSFVTTDIVFVTASTLGTTEILLHSQANGLEISSQLGDVYIFLYFLK</sequence>
<protein>
    <submittedName>
        <fullName evidence="1">26412_t:CDS:1</fullName>
    </submittedName>
</protein>
<gene>
    <name evidence="1" type="ORF">DERYTH_LOCUS2689</name>
</gene>
<evidence type="ECO:0000313" key="1">
    <source>
        <dbReference type="EMBL" id="CAG8496723.1"/>
    </source>
</evidence>
<organism evidence="1 2">
    <name type="scientific">Dentiscutata erythropus</name>
    <dbReference type="NCBI Taxonomy" id="1348616"/>
    <lineage>
        <taxon>Eukaryota</taxon>
        <taxon>Fungi</taxon>
        <taxon>Fungi incertae sedis</taxon>
        <taxon>Mucoromycota</taxon>
        <taxon>Glomeromycotina</taxon>
        <taxon>Glomeromycetes</taxon>
        <taxon>Diversisporales</taxon>
        <taxon>Gigasporaceae</taxon>
        <taxon>Dentiscutata</taxon>
    </lineage>
</organism>
<dbReference type="InterPro" id="IPR036188">
    <property type="entry name" value="FAD/NAD-bd_sf"/>
</dbReference>
<proteinExistence type="predicted"/>
<dbReference type="OrthoDB" id="9974421at2759"/>